<evidence type="ECO:0000256" key="2">
    <source>
        <dbReference type="ARBA" id="ARBA00022483"/>
    </source>
</evidence>
<dbReference type="PANTHER" id="PTHR21292">
    <property type="entry name" value="EXOCYST COMPLEX COMPONENT SEC6-RELATED"/>
    <property type="match status" value="1"/>
</dbReference>
<dbReference type="InterPro" id="IPR010326">
    <property type="entry name" value="EXOC3/Sec6"/>
</dbReference>
<comment type="similarity">
    <text evidence="1">Belongs to the SEC6 family.</text>
</comment>
<reference evidence="3" key="1">
    <citation type="submission" date="2022-03" db="EMBL/GenBank/DDBJ databases">
        <title>Genomic analyses of argali, domestic sheep and their hybrids provide insights into chromosomal evolution, heterosis and genetic basis of agronomic traits.</title>
        <authorList>
            <person name="Li M."/>
        </authorList>
    </citation>
    <scope>NUCLEOTIDE SEQUENCE</scope>
    <source>
        <strain evidence="3">CAU-MHL-2022a</strain>
        <tissue evidence="3">Skin</tissue>
    </source>
</reference>
<dbReference type="FunFam" id="1.10.357.70:FF:000001">
    <property type="entry name" value="Exocyst complex component 3"/>
    <property type="match status" value="1"/>
</dbReference>
<proteinExistence type="inferred from homology"/>
<dbReference type="GO" id="GO:0000149">
    <property type="term" value="F:SNARE binding"/>
    <property type="evidence" value="ECO:0007669"/>
    <property type="project" value="TreeGrafter"/>
</dbReference>
<dbReference type="Proteomes" id="UP001214576">
    <property type="component" value="Unassembled WGS sequence"/>
</dbReference>
<gene>
    <name evidence="3" type="ORF">MG293_015173</name>
</gene>
<feature type="non-terminal residue" evidence="3">
    <location>
        <position position="730"/>
    </location>
</feature>
<organism evidence="3 4">
    <name type="scientific">Ovis ammon polii</name>
    <dbReference type="NCBI Taxonomy" id="230172"/>
    <lineage>
        <taxon>Eukaryota</taxon>
        <taxon>Metazoa</taxon>
        <taxon>Chordata</taxon>
        <taxon>Craniata</taxon>
        <taxon>Vertebrata</taxon>
        <taxon>Euteleostomi</taxon>
        <taxon>Mammalia</taxon>
        <taxon>Eutheria</taxon>
        <taxon>Laurasiatheria</taxon>
        <taxon>Artiodactyla</taxon>
        <taxon>Ruminantia</taxon>
        <taxon>Pecora</taxon>
        <taxon>Bovidae</taxon>
        <taxon>Caprinae</taxon>
        <taxon>Ovis</taxon>
    </lineage>
</organism>
<evidence type="ECO:0000256" key="1">
    <source>
        <dbReference type="ARBA" id="ARBA00009447"/>
    </source>
</evidence>
<keyword evidence="4" id="KW-1185">Reference proteome</keyword>
<evidence type="ECO:0008006" key="5">
    <source>
        <dbReference type="Google" id="ProtNLM"/>
    </source>
</evidence>
<dbReference type="AlphaFoldDB" id="A0AAD4Y4J6"/>
<evidence type="ECO:0000313" key="4">
    <source>
        <dbReference type="Proteomes" id="UP001214576"/>
    </source>
</evidence>
<protein>
    <recommendedName>
        <fullName evidence="5">Exocyst complex component 3-like protein</fullName>
    </recommendedName>
</protein>
<dbReference type="EMBL" id="JAKZEL010000019">
    <property type="protein sequence ID" value="KAI4534313.1"/>
    <property type="molecule type" value="Genomic_DNA"/>
</dbReference>
<keyword evidence="2" id="KW-0268">Exocytosis</keyword>
<sequence>GSSCPGLEWPEQEKAEQLARGAALKWASGIFYRPEQLARLGQYRSREVQRTCSLEARIKSVVQSYLEGVKTGVWQLAQALEAVRGAHEALGQAHGLLRDMAEAAQTLEPLREQVVQHKQLQALSQLLPRLRAVPAAVAHTQTLIDAQRLLEAYVSLRELEQLQEETCAPLGGLELPVFEGLGPLAEALGQAVEAAAGAAGQLARKDPALLVAAVRVAEVDAGRSTSLEQAPRDWRQRCLRALQQGLERVHFGTSLQPGPGALAKWLEALRVALPAELAMAEALVAPCCPPHYKVVQLWAHTLHDGLRRCLQQLLEGPELEEADTFTLLHWALHVYQGSVSLGQPEMMGSLELGPEADVSDLEPLLTLENIEQLEATFVAKVQAKVAQWLQKALDGEVVEWGREQEPDTDLSGFYHSPLPAIVLQVGEKWRDLGAALTGKGKEGRTRTPLMAAHPSSTSALCSFSNALIRFSRDHFGGEAVVPHYVPYLLATLNHQLALRRGWEEEIQRMHGGLCRGMLGLNCASSYVSELRSQPLFAALPSRRWLSSPELLDDVCERTARFCQNFRHVRNPAVQLLLVEAERTVVLQYLSALMQGRLVCRGADERTQAAERLQHDAAQLRELFLGLGLEESVQCVPVLLALKELLNLRDPTLLGLEVAGLRQQFPDVSEDHVSALLDLRGDVSREQRLAALSSLRAGPQPSPPAGHRALFSLVPTPAPSVASCFPSGSCA</sequence>
<dbReference type="InterPro" id="IPR042532">
    <property type="entry name" value="EXOC3/Sec6_C"/>
</dbReference>
<comment type="caution">
    <text evidence="3">The sequence shown here is derived from an EMBL/GenBank/DDBJ whole genome shotgun (WGS) entry which is preliminary data.</text>
</comment>
<dbReference type="GO" id="GO:0000145">
    <property type="term" value="C:exocyst"/>
    <property type="evidence" value="ECO:0007669"/>
    <property type="project" value="InterPro"/>
</dbReference>
<dbReference type="Pfam" id="PF06046">
    <property type="entry name" value="Sec6"/>
    <property type="match status" value="1"/>
</dbReference>
<dbReference type="Gene3D" id="1.10.357.70">
    <property type="entry name" value="Exocyst complex component Sec6, C-terminal domain"/>
    <property type="match status" value="1"/>
</dbReference>
<name>A0AAD4Y4J6_OVIAM</name>
<dbReference type="GO" id="GO:0006887">
    <property type="term" value="P:exocytosis"/>
    <property type="evidence" value="ECO:0007669"/>
    <property type="project" value="UniProtKB-KW"/>
</dbReference>
<accession>A0AAD4Y4J6</accession>
<dbReference type="GO" id="GO:0051601">
    <property type="term" value="P:exocyst localization"/>
    <property type="evidence" value="ECO:0007669"/>
    <property type="project" value="TreeGrafter"/>
</dbReference>
<evidence type="ECO:0000313" key="3">
    <source>
        <dbReference type="EMBL" id="KAI4534313.1"/>
    </source>
</evidence>
<dbReference type="PANTHER" id="PTHR21292:SF12">
    <property type="entry name" value="EXOCYST COMPLEX COMPONENT 3-LIKE PROTEIN"/>
    <property type="match status" value="1"/>
</dbReference>